<feature type="region of interest" description="Disordered" evidence="1">
    <location>
        <begin position="1"/>
        <end position="45"/>
    </location>
</feature>
<sequence>VIRSSEQSLESSASPGSRPEEAILVDNDTPIKSEPSSNPVDYPSLKPFLNTASYRTTLNHKSASSSKIHALQQRPHAGSNTVSSRSKKRSFNKEKKKEKENINNKWIFLEILAYYVIGSKQVSSRPTK</sequence>
<dbReference type="HOGENOM" id="CLU_1964784_0_0_1"/>
<proteinExistence type="predicted"/>
<evidence type="ECO:0000313" key="2">
    <source>
        <dbReference type="EMBL" id="EKG16286.1"/>
    </source>
</evidence>
<feature type="region of interest" description="Disordered" evidence="1">
    <location>
        <begin position="60"/>
        <end position="99"/>
    </location>
</feature>
<name>K2R221_MACPH</name>
<dbReference type="Proteomes" id="UP000007129">
    <property type="component" value="Unassembled WGS sequence"/>
</dbReference>
<evidence type="ECO:0000313" key="3">
    <source>
        <dbReference type="Proteomes" id="UP000007129"/>
    </source>
</evidence>
<gene>
    <name evidence="2" type="ORF">MPH_06509</name>
</gene>
<dbReference type="AlphaFoldDB" id="K2R221"/>
<evidence type="ECO:0000256" key="1">
    <source>
        <dbReference type="SAM" id="MobiDB-lite"/>
    </source>
</evidence>
<accession>K2R221</accession>
<protein>
    <submittedName>
        <fullName evidence="2">Uncharacterized protein</fullName>
    </submittedName>
</protein>
<comment type="caution">
    <text evidence="2">The sequence shown here is derived from an EMBL/GenBank/DDBJ whole genome shotgun (WGS) entry which is preliminary data.</text>
</comment>
<feature type="compositionally biased region" description="Low complexity" evidence="1">
    <location>
        <begin position="1"/>
        <end position="17"/>
    </location>
</feature>
<organism evidence="2 3">
    <name type="scientific">Macrophomina phaseolina (strain MS6)</name>
    <name type="common">Charcoal rot fungus</name>
    <dbReference type="NCBI Taxonomy" id="1126212"/>
    <lineage>
        <taxon>Eukaryota</taxon>
        <taxon>Fungi</taxon>
        <taxon>Dikarya</taxon>
        <taxon>Ascomycota</taxon>
        <taxon>Pezizomycotina</taxon>
        <taxon>Dothideomycetes</taxon>
        <taxon>Dothideomycetes incertae sedis</taxon>
        <taxon>Botryosphaeriales</taxon>
        <taxon>Botryosphaeriaceae</taxon>
        <taxon>Macrophomina</taxon>
    </lineage>
</organism>
<reference evidence="2 3" key="1">
    <citation type="journal article" date="2012" name="BMC Genomics">
        <title>Tools to kill: Genome of one of the most destructive plant pathogenic fungi Macrophomina phaseolina.</title>
        <authorList>
            <person name="Islam M.S."/>
            <person name="Haque M.S."/>
            <person name="Islam M.M."/>
            <person name="Emdad E.M."/>
            <person name="Halim A."/>
            <person name="Hossen Q.M.M."/>
            <person name="Hossain M.Z."/>
            <person name="Ahmed B."/>
            <person name="Rahim S."/>
            <person name="Rahman M.S."/>
            <person name="Alam M.M."/>
            <person name="Hou S."/>
            <person name="Wan X."/>
            <person name="Saito J.A."/>
            <person name="Alam M."/>
        </authorList>
    </citation>
    <scope>NUCLEOTIDE SEQUENCE [LARGE SCALE GENOMIC DNA]</scope>
    <source>
        <strain evidence="2 3">MS6</strain>
    </source>
</reference>
<dbReference type="InParanoid" id="K2R221"/>
<dbReference type="VEuPathDB" id="FungiDB:MPH_06509"/>
<dbReference type="EMBL" id="AHHD01000280">
    <property type="protein sequence ID" value="EKG16286.1"/>
    <property type="molecule type" value="Genomic_DNA"/>
</dbReference>
<feature type="non-terminal residue" evidence="2">
    <location>
        <position position="1"/>
    </location>
</feature>